<dbReference type="Proteomes" id="UP000622610">
    <property type="component" value="Unassembled WGS sequence"/>
</dbReference>
<dbReference type="EMBL" id="BMDT01000002">
    <property type="protein sequence ID" value="GGI64917.1"/>
    <property type="molecule type" value="Genomic_DNA"/>
</dbReference>
<comment type="caution">
    <text evidence="1">The sequence shown here is derived from an EMBL/GenBank/DDBJ whole genome shotgun (WGS) entry which is preliminary data.</text>
</comment>
<dbReference type="AlphaFoldDB" id="A0A917JF26"/>
<proteinExistence type="predicted"/>
<evidence type="ECO:0000313" key="2">
    <source>
        <dbReference type="Proteomes" id="UP000622610"/>
    </source>
</evidence>
<reference evidence="1" key="1">
    <citation type="journal article" date="2014" name="Int. J. Syst. Evol. Microbiol.">
        <title>Complete genome sequence of Corynebacterium casei LMG S-19264T (=DSM 44701T), isolated from a smear-ripened cheese.</title>
        <authorList>
            <consortium name="US DOE Joint Genome Institute (JGI-PGF)"/>
            <person name="Walter F."/>
            <person name="Albersmeier A."/>
            <person name="Kalinowski J."/>
            <person name="Ruckert C."/>
        </authorList>
    </citation>
    <scope>NUCLEOTIDE SEQUENCE</scope>
    <source>
        <strain evidence="1">CCM 8433</strain>
    </source>
</reference>
<sequence length="79" mass="9161">MKINEKKQNNYENKNGITLCVSAERVIHRVVDNVSNLKETGVLIRKGLKTSLICLFFVDNPVYSVHNIVKNFTEKERIR</sequence>
<keyword evidence="2" id="KW-1185">Reference proteome</keyword>
<gene>
    <name evidence="1" type="ORF">GCM10011482_05710</name>
</gene>
<organism evidence="1 2">
    <name type="scientific">Enterococcus alcedinis</name>
    <dbReference type="NCBI Taxonomy" id="1274384"/>
    <lineage>
        <taxon>Bacteria</taxon>
        <taxon>Bacillati</taxon>
        <taxon>Bacillota</taxon>
        <taxon>Bacilli</taxon>
        <taxon>Lactobacillales</taxon>
        <taxon>Enterococcaceae</taxon>
        <taxon>Enterococcus</taxon>
    </lineage>
</organism>
<reference evidence="1" key="2">
    <citation type="submission" date="2020-09" db="EMBL/GenBank/DDBJ databases">
        <authorList>
            <person name="Sun Q."/>
            <person name="Sedlacek I."/>
        </authorList>
    </citation>
    <scope>NUCLEOTIDE SEQUENCE</scope>
    <source>
        <strain evidence="1">CCM 8433</strain>
    </source>
</reference>
<name>A0A917JF26_9ENTE</name>
<protein>
    <submittedName>
        <fullName evidence="1">Uncharacterized protein</fullName>
    </submittedName>
</protein>
<evidence type="ECO:0000313" key="1">
    <source>
        <dbReference type="EMBL" id="GGI64917.1"/>
    </source>
</evidence>
<accession>A0A917JF26</accession>